<evidence type="ECO:0000256" key="6">
    <source>
        <dbReference type="ARBA" id="ARBA00022777"/>
    </source>
</evidence>
<feature type="region of interest" description="Disordered" evidence="8">
    <location>
        <begin position="281"/>
        <end position="371"/>
    </location>
</feature>
<dbReference type="GO" id="GO:0004674">
    <property type="term" value="F:protein serine/threonine kinase activity"/>
    <property type="evidence" value="ECO:0007669"/>
    <property type="project" value="UniProtKB-KW"/>
</dbReference>
<dbReference type="PANTHER" id="PTHR45637">
    <property type="entry name" value="FLIPPASE KINASE 1-RELATED"/>
    <property type="match status" value="1"/>
</dbReference>
<evidence type="ECO:0000256" key="2">
    <source>
        <dbReference type="ARBA" id="ARBA00012513"/>
    </source>
</evidence>
<dbReference type="OrthoDB" id="432483at2759"/>
<dbReference type="CDD" id="cd05574">
    <property type="entry name" value="STKc_phototropin_like"/>
    <property type="match status" value="1"/>
</dbReference>
<feature type="region of interest" description="Disordered" evidence="8">
    <location>
        <begin position="7"/>
        <end position="98"/>
    </location>
</feature>
<feature type="compositionally biased region" description="Acidic residues" evidence="8">
    <location>
        <begin position="299"/>
        <end position="308"/>
    </location>
</feature>
<evidence type="ECO:0000256" key="4">
    <source>
        <dbReference type="ARBA" id="ARBA00022679"/>
    </source>
</evidence>
<reference evidence="10" key="1">
    <citation type="submission" date="2022-03" db="EMBL/GenBank/DDBJ databases">
        <authorList>
            <person name="Legras J.-L."/>
            <person name="Devillers H."/>
            <person name="Grondin C."/>
        </authorList>
    </citation>
    <scope>NUCLEOTIDE SEQUENCE</scope>
    <source>
        <strain evidence="10">CLIB 1423</strain>
    </source>
</reference>
<feature type="compositionally biased region" description="Polar residues" evidence="8">
    <location>
        <begin position="195"/>
        <end position="217"/>
    </location>
</feature>
<keyword evidence="4" id="KW-0808">Transferase</keyword>
<dbReference type="PROSITE" id="PS50011">
    <property type="entry name" value="PROTEIN_KINASE_DOM"/>
    <property type="match status" value="1"/>
</dbReference>
<comment type="caution">
    <text evidence="10">The sequence shown here is derived from an EMBL/GenBank/DDBJ whole genome shotgun (WGS) entry which is preliminary data.</text>
</comment>
<comment type="similarity">
    <text evidence="1">Belongs to the protein kinase superfamily. AGC Ser/Thr protein kinase family.</text>
</comment>
<keyword evidence="11" id="KW-1185">Reference proteome</keyword>
<dbReference type="Gene3D" id="3.30.200.20">
    <property type="entry name" value="Phosphorylase Kinase, domain 1"/>
    <property type="match status" value="1"/>
</dbReference>
<feature type="region of interest" description="Disordered" evidence="8">
    <location>
        <begin position="178"/>
        <end position="223"/>
    </location>
</feature>
<dbReference type="InterPro" id="IPR011009">
    <property type="entry name" value="Kinase-like_dom_sf"/>
</dbReference>
<evidence type="ECO:0000313" key="11">
    <source>
        <dbReference type="Proteomes" id="UP000837801"/>
    </source>
</evidence>
<sequence length="877" mass="97965">MVHIALFNHNQKDDITSNSVAPPPNVDSRNRSISISRFFKSNHGSAANQHAAAYSSNSSTNSTGHGQDEGDSEKDESLSTQFKSSNDTNLDHSPTPEGISKLKNLFKISTMSSTGNSVENSPVLGTSSNSYNGHDQSKVEDEIRETEKENTSEDQFKSGAFPVKQDASAMMMKRFTIGRKRSVSSPTNPKFAPTRISSTTSQSNIVTDSQHQKQQLAERQLEEPVSPVVKSNMYFAHQGLPPHLNNNDNNKLNENQEAILGDYDNDLTVYLRHADSVFSLSDSGVLKPPRTTLERQQEETSDLSESEYPDSKSKSIERNEATDITDATGHTESKPKEEPKGLGIEGDLSERTYNTSSKTKTNDISKNENDENIVTVPGLTPPAASPLQRTLRRVASAPLVHRLLNDPNARDSKSSGLYEQDNADKDAEHVFDPTKHIGELKNTARRPRTYTQDRMYSTAATKVMDAQVNQDSFDKIRLLGRGDVGKVYLVKEKSSNKLYAMKVLSKAEMIQRNKIKRALAEQEILATSNHPFIVTLYHSFQSEDHLYLCMEYCMGGEFFRALQTRESKCIPESDAKFYAAEVTAALEYLHLMGFIYRDLKPENILLHQSGHIMLSDFDLSKQSASTKNPEIFFKKNTYGVGQNSNVGPTLDTKACIDGFRTNSFVGTEEYIAPEVIKGKGHTSAVDWWTLGIFLFEMLYGTTPFKGDQRNKTFSNILKKDVKYPDSNNHQPVSSNCKNLIKKLLIKDETKRLGSKSGASDIKNHSFFKSTQWALLRNQKPPMIPVLTKSKNSGKKDKESELSEDDNNGTKKHTKTEVNANGENDDPFAKFSSVTLHYNEVGREESMVYNQEDSMYTSVAYTITNNSPVKGKGGFLRR</sequence>
<dbReference type="EC" id="2.7.11.1" evidence="2"/>
<evidence type="ECO:0000313" key="10">
    <source>
        <dbReference type="EMBL" id="CAH2350827.1"/>
    </source>
</evidence>
<feature type="domain" description="Protein kinase" evidence="9">
    <location>
        <begin position="473"/>
        <end position="767"/>
    </location>
</feature>
<dbReference type="InterPro" id="IPR008271">
    <property type="entry name" value="Ser/Thr_kinase_AS"/>
</dbReference>
<evidence type="ECO:0000256" key="5">
    <source>
        <dbReference type="ARBA" id="ARBA00022741"/>
    </source>
</evidence>
<protein>
    <recommendedName>
        <fullName evidence="2">non-specific serine/threonine protein kinase</fullName>
        <ecNumber evidence="2">2.7.11.1</ecNumber>
    </recommendedName>
</protein>
<dbReference type="GO" id="GO:0005524">
    <property type="term" value="F:ATP binding"/>
    <property type="evidence" value="ECO:0007669"/>
    <property type="project" value="UniProtKB-KW"/>
</dbReference>
<feature type="compositionally biased region" description="Polar residues" evidence="8">
    <location>
        <begin position="78"/>
        <end position="92"/>
    </location>
</feature>
<evidence type="ECO:0000256" key="7">
    <source>
        <dbReference type="ARBA" id="ARBA00022840"/>
    </source>
</evidence>
<accession>A0A9P0QLG4</accession>
<name>A0A9P0QLG4_9ASCO</name>
<evidence type="ECO:0000256" key="3">
    <source>
        <dbReference type="ARBA" id="ARBA00022527"/>
    </source>
</evidence>
<dbReference type="Pfam" id="PF00069">
    <property type="entry name" value="Pkinase"/>
    <property type="match status" value="1"/>
</dbReference>
<proteinExistence type="inferred from homology"/>
<feature type="compositionally biased region" description="Low complexity" evidence="8">
    <location>
        <begin position="31"/>
        <end position="42"/>
    </location>
</feature>
<dbReference type="PROSITE" id="PS00108">
    <property type="entry name" value="PROTEIN_KINASE_ST"/>
    <property type="match status" value="1"/>
</dbReference>
<organism evidence="10 11">
    <name type="scientific">[Candida] railenensis</name>
    <dbReference type="NCBI Taxonomy" id="45579"/>
    <lineage>
        <taxon>Eukaryota</taxon>
        <taxon>Fungi</taxon>
        <taxon>Dikarya</taxon>
        <taxon>Ascomycota</taxon>
        <taxon>Saccharomycotina</taxon>
        <taxon>Pichiomycetes</taxon>
        <taxon>Debaryomycetaceae</taxon>
        <taxon>Kurtzmaniella</taxon>
    </lineage>
</organism>
<keyword evidence="3" id="KW-0723">Serine/threonine-protein kinase</keyword>
<dbReference type="Proteomes" id="UP000837801">
    <property type="component" value="Unassembled WGS sequence"/>
</dbReference>
<dbReference type="SUPFAM" id="SSF56112">
    <property type="entry name" value="Protein kinase-like (PK-like)"/>
    <property type="match status" value="1"/>
</dbReference>
<evidence type="ECO:0000256" key="1">
    <source>
        <dbReference type="ARBA" id="ARBA00009903"/>
    </source>
</evidence>
<feature type="compositionally biased region" description="Basic and acidic residues" evidence="8">
    <location>
        <begin position="360"/>
        <end position="369"/>
    </location>
</feature>
<feature type="compositionally biased region" description="Basic and acidic residues" evidence="8">
    <location>
        <begin position="329"/>
        <end position="340"/>
    </location>
</feature>
<dbReference type="FunFam" id="3.30.200.20:FF:000078">
    <property type="entry name" value="Serine/threonine-protein kinase nrc-2"/>
    <property type="match status" value="1"/>
</dbReference>
<feature type="region of interest" description="Disordered" evidence="8">
    <location>
        <begin position="783"/>
        <end position="825"/>
    </location>
</feature>
<keyword evidence="6 10" id="KW-0418">Kinase</keyword>
<evidence type="ECO:0000256" key="8">
    <source>
        <dbReference type="SAM" id="MobiDB-lite"/>
    </source>
</evidence>
<dbReference type="InterPro" id="IPR000719">
    <property type="entry name" value="Prot_kinase_dom"/>
</dbReference>
<feature type="compositionally biased region" description="Basic and acidic residues" evidence="8">
    <location>
        <begin position="309"/>
        <end position="321"/>
    </location>
</feature>
<dbReference type="EMBL" id="CAKXYY010000002">
    <property type="protein sequence ID" value="CAH2350827.1"/>
    <property type="molecule type" value="Genomic_DNA"/>
</dbReference>
<keyword evidence="7" id="KW-0067">ATP-binding</keyword>
<dbReference type="SMART" id="SM00220">
    <property type="entry name" value="S_TKc"/>
    <property type="match status" value="1"/>
</dbReference>
<keyword evidence="5" id="KW-0547">Nucleotide-binding</keyword>
<dbReference type="AlphaFoldDB" id="A0A9P0QLG4"/>
<dbReference type="Gene3D" id="1.10.510.10">
    <property type="entry name" value="Transferase(Phosphotransferase) domain 1"/>
    <property type="match status" value="1"/>
</dbReference>
<feature type="region of interest" description="Disordered" evidence="8">
    <location>
        <begin position="112"/>
        <end position="140"/>
    </location>
</feature>
<evidence type="ECO:0000259" key="9">
    <source>
        <dbReference type="PROSITE" id="PS50011"/>
    </source>
</evidence>
<feature type="compositionally biased region" description="Polar residues" evidence="8">
    <location>
        <begin position="112"/>
        <end position="134"/>
    </location>
</feature>
<gene>
    <name evidence="10" type="ORF">CLIB1423_02S06062</name>
</gene>